<dbReference type="EMBL" id="JAQQWI010000015">
    <property type="protein sequence ID" value="KAK8012857.1"/>
    <property type="molecule type" value="Genomic_DNA"/>
</dbReference>
<keyword evidence="3" id="KW-1185">Reference proteome</keyword>
<reference evidence="2 3" key="1">
    <citation type="submission" date="2023-01" db="EMBL/GenBank/DDBJ databases">
        <title>Analysis of 21 Apiospora genomes using comparative genomics revels a genus with tremendous synthesis potential of carbohydrate active enzymes and secondary metabolites.</title>
        <authorList>
            <person name="Sorensen T."/>
        </authorList>
    </citation>
    <scope>NUCLEOTIDE SEQUENCE [LARGE SCALE GENOMIC DNA]</scope>
    <source>
        <strain evidence="2 3">CBS 20057</strain>
    </source>
</reference>
<accession>A0ABR1RHW3</accession>
<proteinExistence type="predicted"/>
<evidence type="ECO:0000313" key="2">
    <source>
        <dbReference type="EMBL" id="KAK8012857.1"/>
    </source>
</evidence>
<sequence length="308" mass="34497">MPEFDSNTISSDSFEKYGVESRRQVSFDRVQDFVDRGLMSKGWLGPLCEFRASFLICYTDAVLERYTKRLTRNVPNVRSIEIAFQHLKDAGTEHLSSEKTMAAIKNAVVGIIEPPQSSAISELGLDILAWHASFPFPPALGPHSGLCDGIDQSSFARAVCLLSMRSVPGYGGRKRWGTWFPANPVYGGYSGNWGPHWGSYVSTRGKGASDFMRRIFRSLASPDYDDTASPHAAAGTEKTETSIPVLRFMYRLRLPEGEKETKDREGDEEPERPELAIMENEREVSIDIQDVLSECPPEEDRLTMNPFN</sequence>
<feature type="region of interest" description="Disordered" evidence="1">
    <location>
        <begin position="257"/>
        <end position="283"/>
    </location>
</feature>
<protein>
    <submittedName>
        <fullName evidence="2">Uncharacterized protein</fullName>
    </submittedName>
</protein>
<evidence type="ECO:0000313" key="3">
    <source>
        <dbReference type="Proteomes" id="UP001396898"/>
    </source>
</evidence>
<gene>
    <name evidence="2" type="ORF">PG991_010232</name>
</gene>
<dbReference type="Proteomes" id="UP001396898">
    <property type="component" value="Unassembled WGS sequence"/>
</dbReference>
<comment type="caution">
    <text evidence="2">The sequence shown here is derived from an EMBL/GenBank/DDBJ whole genome shotgun (WGS) entry which is preliminary data.</text>
</comment>
<evidence type="ECO:0000256" key="1">
    <source>
        <dbReference type="SAM" id="MobiDB-lite"/>
    </source>
</evidence>
<name>A0ABR1RHW3_9PEZI</name>
<organism evidence="2 3">
    <name type="scientific">Apiospora marii</name>
    <dbReference type="NCBI Taxonomy" id="335849"/>
    <lineage>
        <taxon>Eukaryota</taxon>
        <taxon>Fungi</taxon>
        <taxon>Dikarya</taxon>
        <taxon>Ascomycota</taxon>
        <taxon>Pezizomycotina</taxon>
        <taxon>Sordariomycetes</taxon>
        <taxon>Xylariomycetidae</taxon>
        <taxon>Amphisphaeriales</taxon>
        <taxon>Apiosporaceae</taxon>
        <taxon>Apiospora</taxon>
    </lineage>
</organism>